<evidence type="ECO:0000313" key="2">
    <source>
        <dbReference type="EMBL" id="BBD73226.1"/>
    </source>
</evidence>
<feature type="transmembrane region" description="Helical" evidence="1">
    <location>
        <begin position="40"/>
        <end position="60"/>
    </location>
</feature>
<keyword evidence="1" id="KW-0472">Membrane</keyword>
<reference evidence="3" key="4">
    <citation type="submission" date="2020-09" db="EMBL/GenBank/DDBJ databases">
        <authorList>
            <person name="Sun Q."/>
            <person name="Ohkuma M."/>
        </authorList>
    </citation>
    <scope>NUCLEOTIDE SEQUENCE</scope>
    <source>
        <strain evidence="3">JCM 31740</strain>
    </source>
</reference>
<dbReference type="EMBL" id="BMQS01000003">
    <property type="protein sequence ID" value="GGT89786.1"/>
    <property type="molecule type" value="Genomic_DNA"/>
</dbReference>
<feature type="transmembrane region" description="Helical" evidence="1">
    <location>
        <begin position="357"/>
        <end position="377"/>
    </location>
</feature>
<sequence length="481" mass="52260">MMRGNRAQLSIFPAGLEAAAVAMSVGVDLTFNRVTYVGIFNDYIMAVALCIAGALLSVALDRRMALLVPLSGLSFLFPTAASSALLLALSWRTRVGSWVKWPVLAAASAGFGWSLMRIWGDPVNALAVPIDLLEQGLAPLVPALVVLSVVPAVLSDGKARGFYLPPWAPWAAALGVSVLPMLEQVGRGYVAPETVDWIYYYRALLHPTVGWFLLSRPAYIGLLYPFSKVFGAYEVSIAQFPFLALFYTFSAYYLAKSWKRDLALPAALLAAVSPMLLTFLYSGLQANLFSISVMFLALANLLKGRWKYAAGLSYLSLTSHVYAWAQLQGATLIYAAWKWWRGELDPKTRNYVLATSAPFVAGLALIGTGFYAVPLAPLNPLALYRSLEFQFAILSWGSANAFLYYIFVYLGNRKVPGLLASLYVSSVVAMFFVGTAQNLLIDLPLFVPVAAAMSELNRGLRNAVLLAMVSWALVMALASAP</sequence>
<reference evidence="4" key="2">
    <citation type="submission" date="2018-04" db="EMBL/GenBank/DDBJ databases">
        <title>Complete genome sequence of Sulfodiicoccus acidiphilus strain HS-1.</title>
        <authorList>
            <person name="Sakai H.D."/>
            <person name="Kurosawa N."/>
        </authorList>
    </citation>
    <scope>NUCLEOTIDE SEQUENCE [LARGE SCALE GENOMIC DNA]</scope>
    <source>
        <strain evidence="4">HS-1</strain>
    </source>
</reference>
<feature type="transmembrane region" description="Helical" evidence="1">
    <location>
        <begin position="314"/>
        <end position="337"/>
    </location>
</feature>
<feature type="transmembrane region" description="Helical" evidence="1">
    <location>
        <begin position="236"/>
        <end position="255"/>
    </location>
</feature>
<organism evidence="2 4">
    <name type="scientific">Sulfodiicoccus acidiphilus</name>
    <dbReference type="NCBI Taxonomy" id="1670455"/>
    <lineage>
        <taxon>Archaea</taxon>
        <taxon>Thermoproteota</taxon>
        <taxon>Thermoprotei</taxon>
        <taxon>Sulfolobales</taxon>
        <taxon>Sulfolobaceae</taxon>
        <taxon>Sulfodiicoccus</taxon>
    </lineage>
</organism>
<gene>
    <name evidence="3" type="ORF">GCM10007116_04540</name>
    <name evidence="2" type="ORF">HS1genome_1615</name>
</gene>
<evidence type="ECO:0000313" key="3">
    <source>
        <dbReference type="EMBL" id="GGT89786.1"/>
    </source>
</evidence>
<proteinExistence type="predicted"/>
<feature type="transmembrane region" description="Helical" evidence="1">
    <location>
        <begin position="132"/>
        <end position="154"/>
    </location>
</feature>
<dbReference type="EMBL" id="AP018553">
    <property type="protein sequence ID" value="BBD73226.1"/>
    <property type="molecule type" value="Genomic_DNA"/>
</dbReference>
<reference evidence="3" key="1">
    <citation type="journal article" date="2014" name="Int. J. Syst. Evol. Microbiol.">
        <title>Complete genome sequence of Corynebacterium casei LMG S-19264T (=DSM 44701T), isolated from a smear-ripened cheese.</title>
        <authorList>
            <consortium name="US DOE Joint Genome Institute (JGI-PGF)"/>
            <person name="Walter F."/>
            <person name="Albersmeier A."/>
            <person name="Kalinowski J."/>
            <person name="Ruckert C."/>
        </authorList>
    </citation>
    <scope>NUCLEOTIDE SEQUENCE</scope>
    <source>
        <strain evidence="3">JCM 31740</strain>
    </source>
</reference>
<keyword evidence="1" id="KW-1133">Transmembrane helix</keyword>
<keyword evidence="4" id="KW-1185">Reference proteome</keyword>
<feature type="transmembrane region" description="Helical" evidence="1">
    <location>
        <begin position="422"/>
        <end position="447"/>
    </location>
</feature>
<evidence type="ECO:0000256" key="1">
    <source>
        <dbReference type="SAM" id="Phobius"/>
    </source>
</evidence>
<feature type="transmembrane region" description="Helical" evidence="1">
    <location>
        <begin position="101"/>
        <end position="120"/>
    </location>
</feature>
<reference evidence="2" key="3">
    <citation type="journal article" date="2019" name="BMC Res. Notes">
        <title>Complete genome sequence of the Sulfodiicoccus acidiphilus strain HS-1T, the first crenarchaeon that lacks polB3, isolated from an acidic hot spring in Ohwaku-dani, Hakone, Japan.</title>
        <authorList>
            <person name="Sakai H.D."/>
            <person name="Kurosawa N."/>
        </authorList>
    </citation>
    <scope>NUCLEOTIDE SEQUENCE</scope>
    <source>
        <strain evidence="2">HS-1</strain>
    </source>
</reference>
<feature type="transmembrane region" description="Helical" evidence="1">
    <location>
        <begin position="67"/>
        <end position="89"/>
    </location>
</feature>
<dbReference type="Proteomes" id="UP000276741">
    <property type="component" value="Chromosome"/>
</dbReference>
<dbReference type="AlphaFoldDB" id="A0A348B4X4"/>
<evidence type="ECO:0000313" key="4">
    <source>
        <dbReference type="Proteomes" id="UP000276741"/>
    </source>
</evidence>
<feature type="transmembrane region" description="Helical" evidence="1">
    <location>
        <begin position="262"/>
        <end position="280"/>
    </location>
</feature>
<protein>
    <recommendedName>
        <fullName evidence="5">Glycosyltransferase RgtA/B/C/D-like domain-containing protein</fullName>
    </recommendedName>
</protein>
<dbReference type="OrthoDB" id="36914at2157"/>
<name>A0A348B4X4_9CREN</name>
<feature type="transmembrane region" description="Helical" evidence="1">
    <location>
        <begin position="203"/>
        <end position="224"/>
    </location>
</feature>
<feature type="transmembrane region" description="Helical" evidence="1">
    <location>
        <begin position="166"/>
        <end position="182"/>
    </location>
</feature>
<accession>A0A348B4X4</accession>
<dbReference type="RefSeq" id="WP_126450348.1">
    <property type="nucleotide sequence ID" value="NZ_AP018553.1"/>
</dbReference>
<dbReference type="GeneID" id="38667112"/>
<feature type="transmembrane region" description="Helical" evidence="1">
    <location>
        <begin position="389"/>
        <end position="410"/>
    </location>
</feature>
<keyword evidence="1" id="KW-0812">Transmembrane</keyword>
<feature type="transmembrane region" description="Helical" evidence="1">
    <location>
        <begin position="459"/>
        <end position="480"/>
    </location>
</feature>
<evidence type="ECO:0008006" key="5">
    <source>
        <dbReference type="Google" id="ProtNLM"/>
    </source>
</evidence>
<dbReference type="Proteomes" id="UP000616143">
    <property type="component" value="Unassembled WGS sequence"/>
</dbReference>
<dbReference type="KEGG" id="sacd:HS1genome_1615"/>